<sequence>MVCSMTGFGRSKQVTERMSVTVEMKSVNHRFCEISVRLPRQLLIFEDKIKKVISQHVQRGRVEVFVTIEGEGWTKRKLHVDWQLLSDYYEQLKEAATRFMLQDRVTLEQLFQLEGVVEVMEEETGNEEVEQLLLTATEEAAKQLKMMREKEGEALTRDIQQQLLVIAQCVQNVHQFAKEVEEQYRTRLMKRMNEWVQGTIDETRLLTEVAILAEKADINEELTRIRSHIEQVEYTLQQAGTVGRKLDFLVQELNREMNTIGAKANDGRIALQVVEMKSALEKVKEQVQNIE</sequence>
<name>A0A160F3J2_9BACL</name>
<dbReference type="OrthoDB" id="9771229at2"/>
<dbReference type="InterPro" id="IPR005229">
    <property type="entry name" value="YicC/YloC-like"/>
</dbReference>
<dbReference type="EMBL" id="CP015438">
    <property type="protein sequence ID" value="ANB60878.1"/>
    <property type="molecule type" value="Genomic_DNA"/>
</dbReference>
<accession>A0A160F3J2</accession>
<evidence type="ECO:0000259" key="7">
    <source>
        <dbReference type="Pfam" id="PF08340"/>
    </source>
</evidence>
<organism evidence="8 9">
    <name type="scientific">Anoxybacteroides amylolyticum</name>
    <dbReference type="NCBI Taxonomy" id="294699"/>
    <lineage>
        <taxon>Bacteria</taxon>
        <taxon>Bacillati</taxon>
        <taxon>Bacillota</taxon>
        <taxon>Bacilli</taxon>
        <taxon>Bacillales</taxon>
        <taxon>Anoxybacillaceae</taxon>
        <taxon>Anoxybacteroides</taxon>
    </lineage>
</organism>
<dbReference type="PATRIC" id="fig|294699.3.peg.1480"/>
<dbReference type="PANTHER" id="PTHR30636:SF3">
    <property type="entry name" value="UPF0701 PROTEIN YICC"/>
    <property type="match status" value="1"/>
</dbReference>
<dbReference type="GO" id="GO:0004521">
    <property type="term" value="F:RNA endonuclease activity"/>
    <property type="evidence" value="ECO:0007669"/>
    <property type="project" value="InterPro"/>
</dbReference>
<protein>
    <recommendedName>
        <fullName evidence="10">YicC-like, N-terminal region family protein</fullName>
    </recommendedName>
</protein>
<evidence type="ECO:0000256" key="5">
    <source>
        <dbReference type="ARBA" id="ARBA00035648"/>
    </source>
</evidence>
<evidence type="ECO:0000313" key="8">
    <source>
        <dbReference type="EMBL" id="ANB60878.1"/>
    </source>
</evidence>
<dbReference type="Pfam" id="PF03755">
    <property type="entry name" value="YicC-like_N"/>
    <property type="match status" value="1"/>
</dbReference>
<proteinExistence type="inferred from homology"/>
<evidence type="ECO:0000256" key="1">
    <source>
        <dbReference type="ARBA" id="ARBA00001968"/>
    </source>
</evidence>
<dbReference type="GO" id="GO:0016787">
    <property type="term" value="F:hydrolase activity"/>
    <property type="evidence" value="ECO:0007669"/>
    <property type="project" value="UniProtKB-KW"/>
</dbReference>
<keyword evidence="2" id="KW-0540">Nuclease</keyword>
<dbReference type="KEGG" id="aamy:GFC30_1459"/>
<evidence type="ECO:0000313" key="9">
    <source>
        <dbReference type="Proteomes" id="UP000076865"/>
    </source>
</evidence>
<dbReference type="InterPro" id="IPR013551">
    <property type="entry name" value="YicC-like_C"/>
</dbReference>
<dbReference type="RefSeq" id="WP_066323663.1">
    <property type="nucleotide sequence ID" value="NZ_CP015438.1"/>
</dbReference>
<dbReference type="PANTHER" id="PTHR30636">
    <property type="entry name" value="UPF0701 PROTEIN YICC"/>
    <property type="match status" value="1"/>
</dbReference>
<evidence type="ECO:0000256" key="3">
    <source>
        <dbReference type="ARBA" id="ARBA00022759"/>
    </source>
</evidence>
<keyword evidence="3" id="KW-0255">Endonuclease</keyword>
<dbReference type="NCBIfam" id="TIGR00255">
    <property type="entry name" value="YicC/YloC family endoribonuclease"/>
    <property type="match status" value="1"/>
</dbReference>
<evidence type="ECO:0008006" key="10">
    <source>
        <dbReference type="Google" id="ProtNLM"/>
    </source>
</evidence>
<evidence type="ECO:0000256" key="2">
    <source>
        <dbReference type="ARBA" id="ARBA00022722"/>
    </source>
</evidence>
<dbReference type="AlphaFoldDB" id="A0A160F3J2"/>
<evidence type="ECO:0000256" key="4">
    <source>
        <dbReference type="ARBA" id="ARBA00022801"/>
    </source>
</evidence>
<dbReference type="InterPro" id="IPR013527">
    <property type="entry name" value="YicC-like_N"/>
</dbReference>
<gene>
    <name evidence="8" type="ORF">GFC30_1459</name>
</gene>
<dbReference type="Proteomes" id="UP000076865">
    <property type="component" value="Chromosome"/>
</dbReference>
<keyword evidence="9" id="KW-1185">Reference proteome</keyword>
<keyword evidence="4" id="KW-0378">Hydrolase</keyword>
<reference evidence="8 9" key="1">
    <citation type="journal article" date="2006" name="Syst. Appl. Microbiol.">
        <title>Anoxybacillus amylolyticus sp. nov., a thermophilic amylase producing bacterium isolated from Mount Rittmann (Antarctica).</title>
        <authorList>
            <person name="Poli A."/>
            <person name="Esposito E."/>
            <person name="Lama L."/>
            <person name="Orlando P."/>
            <person name="Nicolaus G."/>
            <person name="de Appolonia F."/>
            <person name="Gambacorta A."/>
            <person name="Nicolaus B."/>
        </authorList>
    </citation>
    <scope>NUCLEOTIDE SEQUENCE [LARGE SCALE GENOMIC DNA]</scope>
    <source>
        <strain evidence="8 9">DSM 15939</strain>
    </source>
</reference>
<comment type="cofactor">
    <cofactor evidence="1">
        <name>a divalent metal cation</name>
        <dbReference type="ChEBI" id="CHEBI:60240"/>
    </cofactor>
</comment>
<dbReference type="Pfam" id="PF08340">
    <property type="entry name" value="YicC-like_C"/>
    <property type="match status" value="1"/>
</dbReference>
<feature type="domain" description="Endoribonuclease YicC-like C-terminal" evidence="7">
    <location>
        <begin position="174"/>
        <end position="291"/>
    </location>
</feature>
<comment type="similarity">
    <text evidence="5">Belongs to the YicC/YloC family.</text>
</comment>
<evidence type="ECO:0000259" key="6">
    <source>
        <dbReference type="Pfam" id="PF03755"/>
    </source>
</evidence>
<feature type="domain" description="Endoribonuclease YicC-like N-terminal" evidence="6">
    <location>
        <begin position="3"/>
        <end position="156"/>
    </location>
</feature>